<evidence type="ECO:0000313" key="2">
    <source>
        <dbReference type="EMBL" id="OXV06745.1"/>
    </source>
</evidence>
<dbReference type="PANTHER" id="PTHR42069">
    <property type="entry name" value="HYPHAL ANASTAMOSIS-8 PROTEIN"/>
    <property type="match status" value="1"/>
</dbReference>
<keyword evidence="1" id="KW-0812">Transmembrane</keyword>
<dbReference type="OrthoDB" id="5371583at2759"/>
<keyword evidence="3" id="KW-1185">Reference proteome</keyword>
<evidence type="ECO:0008006" key="4">
    <source>
        <dbReference type="Google" id="ProtNLM"/>
    </source>
</evidence>
<dbReference type="Proteomes" id="UP000243515">
    <property type="component" value="Unassembled WGS sequence"/>
</dbReference>
<feature type="transmembrane region" description="Helical" evidence="1">
    <location>
        <begin position="116"/>
        <end position="136"/>
    </location>
</feature>
<dbReference type="EMBL" id="NPHW01005448">
    <property type="protein sequence ID" value="OXV06745.1"/>
    <property type="molecule type" value="Genomic_DNA"/>
</dbReference>
<feature type="transmembrane region" description="Helical" evidence="1">
    <location>
        <begin position="177"/>
        <end position="199"/>
    </location>
</feature>
<dbReference type="AlphaFoldDB" id="A0A232LRF8"/>
<protein>
    <recommendedName>
        <fullName evidence="4">MARVEL domain-containing protein</fullName>
    </recommendedName>
</protein>
<comment type="caution">
    <text evidence="2">The sequence shown here is derived from an EMBL/GenBank/DDBJ whole genome shotgun (WGS) entry which is preliminary data.</text>
</comment>
<dbReference type="PANTHER" id="PTHR42069:SF1">
    <property type="entry name" value="MARVEL DOMAIN-CONTAINING PROTEIN"/>
    <property type="match status" value="1"/>
</dbReference>
<name>A0A232LRF8_9EURO</name>
<evidence type="ECO:0000256" key="1">
    <source>
        <dbReference type="SAM" id="Phobius"/>
    </source>
</evidence>
<organism evidence="2 3">
    <name type="scientific">Elaphomyces granulatus</name>
    <dbReference type="NCBI Taxonomy" id="519963"/>
    <lineage>
        <taxon>Eukaryota</taxon>
        <taxon>Fungi</taxon>
        <taxon>Dikarya</taxon>
        <taxon>Ascomycota</taxon>
        <taxon>Pezizomycotina</taxon>
        <taxon>Eurotiomycetes</taxon>
        <taxon>Eurotiomycetidae</taxon>
        <taxon>Eurotiales</taxon>
        <taxon>Elaphomycetaceae</taxon>
        <taxon>Elaphomyces</taxon>
    </lineage>
</organism>
<proteinExistence type="predicted"/>
<sequence length="233" mass="26435">MSPYEDPLLPARDQLRKKDQTYKRVIRVLRFITRFISFILSGLIIASLSYALVQYYLTRDRKISGDASPWPKHPTLWSTYMLLGIAGITFIMHFVVVCTYFCGVGAANKADKITSYIGYALLAVRVVAWAAAVGLYQKANTGNDLWGYTCSDKADAIQDEVKSYLNYNTLCVTQTGAFYTSIIEVALYFLDFVVIIAMLRRRQFKRKIVVANETYSMYQPEGRKGYAPVMTDA</sequence>
<feature type="transmembrane region" description="Helical" evidence="1">
    <location>
        <begin position="31"/>
        <end position="57"/>
    </location>
</feature>
<reference evidence="2 3" key="1">
    <citation type="journal article" date="2015" name="Environ. Microbiol.">
        <title>Metagenome sequence of Elaphomyces granulatus from sporocarp tissue reveals Ascomycota ectomycorrhizal fingerprints of genome expansion and a Proteobacteria-rich microbiome.</title>
        <authorList>
            <person name="Quandt C.A."/>
            <person name="Kohler A."/>
            <person name="Hesse C.N."/>
            <person name="Sharpton T.J."/>
            <person name="Martin F."/>
            <person name="Spatafora J.W."/>
        </authorList>
    </citation>
    <scope>NUCLEOTIDE SEQUENCE [LARGE SCALE GENOMIC DNA]</scope>
    <source>
        <strain evidence="2 3">OSC145934</strain>
    </source>
</reference>
<feature type="transmembrane region" description="Helical" evidence="1">
    <location>
        <begin position="77"/>
        <end position="104"/>
    </location>
</feature>
<evidence type="ECO:0000313" key="3">
    <source>
        <dbReference type="Proteomes" id="UP000243515"/>
    </source>
</evidence>
<keyword evidence="1" id="KW-0472">Membrane</keyword>
<accession>A0A232LRF8</accession>
<keyword evidence="1" id="KW-1133">Transmembrane helix</keyword>
<gene>
    <name evidence="2" type="ORF">Egran_05487</name>
</gene>